<sequence>MVVLSGPAIDVGGEAMPSSVEVMRLAEEADQRIHASTGQPSNGRESNDVDADLQGFRPWRWRGFLARHLLM</sequence>
<name>A0ABP4CH66_9ACTN</name>
<evidence type="ECO:0000313" key="3">
    <source>
        <dbReference type="Proteomes" id="UP001500665"/>
    </source>
</evidence>
<organism evidence="2 3">
    <name type="scientific">Actinocorallia libanotica</name>
    <dbReference type="NCBI Taxonomy" id="46162"/>
    <lineage>
        <taxon>Bacteria</taxon>
        <taxon>Bacillati</taxon>
        <taxon>Actinomycetota</taxon>
        <taxon>Actinomycetes</taxon>
        <taxon>Streptosporangiales</taxon>
        <taxon>Thermomonosporaceae</taxon>
        <taxon>Actinocorallia</taxon>
    </lineage>
</organism>
<feature type="compositionally biased region" description="Polar residues" evidence="1">
    <location>
        <begin position="34"/>
        <end position="44"/>
    </location>
</feature>
<evidence type="ECO:0000256" key="1">
    <source>
        <dbReference type="SAM" id="MobiDB-lite"/>
    </source>
</evidence>
<feature type="region of interest" description="Disordered" evidence="1">
    <location>
        <begin position="31"/>
        <end position="50"/>
    </location>
</feature>
<dbReference type="Proteomes" id="UP001500665">
    <property type="component" value="Unassembled WGS sequence"/>
</dbReference>
<dbReference type="EMBL" id="BAAAHH010000045">
    <property type="protein sequence ID" value="GAA0966671.1"/>
    <property type="molecule type" value="Genomic_DNA"/>
</dbReference>
<keyword evidence="3" id="KW-1185">Reference proteome</keyword>
<comment type="caution">
    <text evidence="2">The sequence shown here is derived from an EMBL/GenBank/DDBJ whole genome shotgun (WGS) entry which is preliminary data.</text>
</comment>
<protein>
    <submittedName>
        <fullName evidence="2">Uncharacterized protein</fullName>
    </submittedName>
</protein>
<proteinExistence type="predicted"/>
<gene>
    <name evidence="2" type="ORF">GCM10009550_69460</name>
</gene>
<reference evidence="3" key="1">
    <citation type="journal article" date="2019" name="Int. J. Syst. Evol. Microbiol.">
        <title>The Global Catalogue of Microorganisms (GCM) 10K type strain sequencing project: providing services to taxonomists for standard genome sequencing and annotation.</title>
        <authorList>
            <consortium name="The Broad Institute Genomics Platform"/>
            <consortium name="The Broad Institute Genome Sequencing Center for Infectious Disease"/>
            <person name="Wu L."/>
            <person name="Ma J."/>
        </authorList>
    </citation>
    <scope>NUCLEOTIDE SEQUENCE [LARGE SCALE GENOMIC DNA]</scope>
    <source>
        <strain evidence="3">JCM 10696</strain>
    </source>
</reference>
<evidence type="ECO:0000313" key="2">
    <source>
        <dbReference type="EMBL" id="GAA0966671.1"/>
    </source>
</evidence>
<accession>A0ABP4CH66</accession>